<organism evidence="1 2">
    <name type="scientific">Sellimonas catena</name>
    <dbReference type="NCBI Taxonomy" id="2994035"/>
    <lineage>
        <taxon>Bacteria</taxon>
        <taxon>Bacillati</taxon>
        <taxon>Bacillota</taxon>
        <taxon>Clostridia</taxon>
        <taxon>Lachnospirales</taxon>
        <taxon>Lachnospiraceae</taxon>
        <taxon>Sellimonas</taxon>
    </lineage>
</organism>
<dbReference type="Proteomes" id="UP001145145">
    <property type="component" value="Unassembled WGS sequence"/>
</dbReference>
<sequence>MTGTIAGPIITALITNKHQLKLRELDIKQAALDNYEQNRFKAINTFFEKAGRCLSFLDEESIKDFCSVHHCIYQYLPTDFWDELDTFYNAVIAYKWDIAQNLYPLIVRSLSDILKEKPQLNP</sequence>
<accession>A0A9W6C933</accession>
<dbReference type="RefSeq" id="WP_281874191.1">
    <property type="nucleotide sequence ID" value="NZ_BSBO01000050.1"/>
</dbReference>
<name>A0A9W6C933_9FIRM</name>
<dbReference type="EMBL" id="BSBO01000050">
    <property type="protein sequence ID" value="GLG06168.1"/>
    <property type="molecule type" value="Genomic_DNA"/>
</dbReference>
<proteinExistence type="predicted"/>
<evidence type="ECO:0000313" key="1">
    <source>
        <dbReference type="EMBL" id="GLG06168.1"/>
    </source>
</evidence>
<dbReference type="AlphaFoldDB" id="A0A9W6C933"/>
<gene>
    <name evidence="1" type="ORF">Selli1_33420</name>
</gene>
<evidence type="ECO:0000313" key="2">
    <source>
        <dbReference type="Proteomes" id="UP001145145"/>
    </source>
</evidence>
<keyword evidence="2" id="KW-1185">Reference proteome</keyword>
<reference evidence="1 2" key="1">
    <citation type="journal article" date="2023" name="Int. J. Syst. Evol. Microbiol.">
        <title>Sellimonas catena sp. nov., isolated from human faeces.</title>
        <authorList>
            <person name="Hisatomi A."/>
            <person name="Ohkuma M."/>
            <person name="Sakamoto M."/>
        </authorList>
    </citation>
    <scope>NUCLEOTIDE SEQUENCE [LARGE SCALE GENOMIC DNA]</scope>
    <source>
        <strain evidence="1 2">12EGH17</strain>
    </source>
</reference>
<comment type="caution">
    <text evidence="1">The sequence shown here is derived from an EMBL/GenBank/DDBJ whole genome shotgun (WGS) entry which is preliminary data.</text>
</comment>
<protein>
    <submittedName>
        <fullName evidence="1">Uncharacterized protein</fullName>
    </submittedName>
</protein>